<evidence type="ECO:0000313" key="4">
    <source>
        <dbReference type="Proteomes" id="UP000319130"/>
    </source>
</evidence>
<dbReference type="NCBIfam" id="TIGR02175">
    <property type="entry name" value="PorC_KorC"/>
    <property type="match status" value="1"/>
</dbReference>
<dbReference type="InterPro" id="IPR002869">
    <property type="entry name" value="Pyrv_flavodox_OxRed_cen"/>
</dbReference>
<gene>
    <name evidence="3" type="ORF">E3J48_02400</name>
</gene>
<sequence length="176" mass="18523">MLIKTIFAGFGGQGVLSMGLNLTQAAMLEGKNVTYLPSYGAEVRGGTANCTVAISDEEIASPVASSPDFVVAMNQPSLVRFQNQVESGGVVFLNSSLIEAEISRGDIDIVRVPANTIAEEIGGPRSANMVMLGVFAKKSNLVSLSSLIEAMSSTLKNKGKLMAINKKALMTGYDLF</sequence>
<dbReference type="PANTHER" id="PTHR42730">
    <property type="entry name" value="2-OXOGLUTARATE SYNTHASE SUBUNIT KORC"/>
    <property type="match status" value="1"/>
</dbReference>
<dbReference type="GO" id="GO:0016625">
    <property type="term" value="F:oxidoreductase activity, acting on the aldehyde or oxo group of donors, iron-sulfur protein as acceptor"/>
    <property type="evidence" value="ECO:0007669"/>
    <property type="project" value="InterPro"/>
</dbReference>
<proteinExistence type="predicted"/>
<name>A0A523W911_UNCAE</name>
<dbReference type="InterPro" id="IPR052554">
    <property type="entry name" value="2-oxoglutarate_synth_KorC"/>
</dbReference>
<dbReference type="EMBL" id="SOIZ01000099">
    <property type="protein sequence ID" value="TET63495.1"/>
    <property type="molecule type" value="Genomic_DNA"/>
</dbReference>
<dbReference type="InterPro" id="IPR011894">
    <property type="entry name" value="PorC_KorC"/>
</dbReference>
<evidence type="ECO:0000259" key="2">
    <source>
        <dbReference type="Pfam" id="PF01558"/>
    </source>
</evidence>
<organism evidence="3 4">
    <name type="scientific">Aerophobetes bacterium</name>
    <dbReference type="NCBI Taxonomy" id="2030807"/>
    <lineage>
        <taxon>Bacteria</taxon>
        <taxon>Candidatus Aerophobota</taxon>
    </lineage>
</organism>
<keyword evidence="1" id="KW-0560">Oxidoreductase</keyword>
<dbReference type="SUPFAM" id="SSF53323">
    <property type="entry name" value="Pyruvate-ferredoxin oxidoreductase, PFOR, domain III"/>
    <property type="match status" value="1"/>
</dbReference>
<dbReference type="InterPro" id="IPR019752">
    <property type="entry name" value="Pyrv/ketoisovalerate_OxRed_cat"/>
</dbReference>
<dbReference type="AlphaFoldDB" id="A0A523W911"/>
<evidence type="ECO:0000256" key="1">
    <source>
        <dbReference type="ARBA" id="ARBA00023002"/>
    </source>
</evidence>
<accession>A0A523W911</accession>
<feature type="domain" description="Pyruvate/ketoisovalerate oxidoreductase catalytic" evidence="2">
    <location>
        <begin position="11"/>
        <end position="174"/>
    </location>
</feature>
<comment type="caution">
    <text evidence="3">The sequence shown here is derived from an EMBL/GenBank/DDBJ whole genome shotgun (WGS) entry which is preliminary data.</text>
</comment>
<reference evidence="3 4" key="1">
    <citation type="submission" date="2019-03" db="EMBL/GenBank/DDBJ databases">
        <title>Metabolic potential of uncultured bacteria and archaea associated with petroleum seepage in deep-sea sediments.</title>
        <authorList>
            <person name="Dong X."/>
            <person name="Hubert C."/>
        </authorList>
    </citation>
    <scope>NUCLEOTIDE SEQUENCE [LARGE SCALE GENOMIC DNA]</scope>
    <source>
        <strain evidence="3">E29_bin52</strain>
    </source>
</reference>
<dbReference type="Gene3D" id="3.40.920.10">
    <property type="entry name" value="Pyruvate-ferredoxin oxidoreductase, PFOR, domain III"/>
    <property type="match status" value="1"/>
</dbReference>
<dbReference type="Pfam" id="PF01558">
    <property type="entry name" value="POR"/>
    <property type="match status" value="1"/>
</dbReference>
<dbReference type="Proteomes" id="UP000319130">
    <property type="component" value="Unassembled WGS sequence"/>
</dbReference>
<evidence type="ECO:0000313" key="3">
    <source>
        <dbReference type="EMBL" id="TET63495.1"/>
    </source>
</evidence>
<protein>
    <submittedName>
        <fullName evidence="3">2-oxoacid:ferredoxin oxidoreductase subunit gamma</fullName>
    </submittedName>
</protein>
<dbReference type="PANTHER" id="PTHR42730:SF1">
    <property type="entry name" value="2-OXOGLUTARATE SYNTHASE SUBUNIT KORC"/>
    <property type="match status" value="1"/>
</dbReference>